<name>A0AAP0JZH8_9MAGN</name>
<dbReference type="AlphaFoldDB" id="A0AAP0JZH8"/>
<evidence type="ECO:0000313" key="1">
    <source>
        <dbReference type="EMBL" id="KAK9142654.1"/>
    </source>
</evidence>
<accession>A0AAP0JZH8</accession>
<dbReference type="EMBL" id="JBBNAF010000005">
    <property type="protein sequence ID" value="KAK9142654.1"/>
    <property type="molecule type" value="Genomic_DNA"/>
</dbReference>
<protein>
    <submittedName>
        <fullName evidence="1">Uncharacterized protein</fullName>
    </submittedName>
</protein>
<sequence length="109" mass="12671">MQRPPEIKSRQIPILNLAGLNLVVEYFFDGNEEITKRKVAETANQKDFVEEDKRRGKHLYTTSINKKKRYIERLLEEEPTIQNPKYANIEPNIKKVAGHLKELRVGVPG</sequence>
<keyword evidence="2" id="KW-1185">Reference proteome</keyword>
<evidence type="ECO:0000313" key="2">
    <source>
        <dbReference type="Proteomes" id="UP001420932"/>
    </source>
</evidence>
<gene>
    <name evidence="1" type="ORF">Syun_012054</name>
</gene>
<reference evidence="1 2" key="1">
    <citation type="submission" date="2024-01" db="EMBL/GenBank/DDBJ databases">
        <title>Genome assemblies of Stephania.</title>
        <authorList>
            <person name="Yang L."/>
        </authorList>
    </citation>
    <scope>NUCLEOTIDE SEQUENCE [LARGE SCALE GENOMIC DNA]</scope>
    <source>
        <strain evidence="1">YNDBR</strain>
        <tissue evidence="1">Leaf</tissue>
    </source>
</reference>
<organism evidence="1 2">
    <name type="scientific">Stephania yunnanensis</name>
    <dbReference type="NCBI Taxonomy" id="152371"/>
    <lineage>
        <taxon>Eukaryota</taxon>
        <taxon>Viridiplantae</taxon>
        <taxon>Streptophyta</taxon>
        <taxon>Embryophyta</taxon>
        <taxon>Tracheophyta</taxon>
        <taxon>Spermatophyta</taxon>
        <taxon>Magnoliopsida</taxon>
        <taxon>Ranunculales</taxon>
        <taxon>Menispermaceae</taxon>
        <taxon>Menispermoideae</taxon>
        <taxon>Cissampelideae</taxon>
        <taxon>Stephania</taxon>
    </lineage>
</organism>
<proteinExistence type="predicted"/>
<comment type="caution">
    <text evidence="1">The sequence shown here is derived from an EMBL/GenBank/DDBJ whole genome shotgun (WGS) entry which is preliminary data.</text>
</comment>
<dbReference type="Proteomes" id="UP001420932">
    <property type="component" value="Unassembled WGS sequence"/>
</dbReference>